<evidence type="ECO:0000313" key="2">
    <source>
        <dbReference type="Proteomes" id="UP000283210"/>
    </source>
</evidence>
<sequence length="110" mass="12287">MDTFTKLTSQRSVFMNNICDVLTCHTGPMRTASSRIQCSKAVDPQKGFLGGDENGTDRFDYYLPGLKTLKNMLESTFCLRLVLDQDASEVVDPPNELLQILSVNWNHVSG</sequence>
<proteinExistence type="predicted"/>
<keyword evidence="2" id="KW-1185">Reference proteome</keyword>
<dbReference type="AlphaFoldDB" id="A0A3S2LYV4"/>
<dbReference type="Proteomes" id="UP000283210">
    <property type="component" value="Chromosome 14"/>
</dbReference>
<reference evidence="1 2" key="2">
    <citation type="submission" date="2019-01" db="EMBL/GenBank/DDBJ databases">
        <title>A chromosome length genome reference of the Java medaka (oryzias javanicus).</title>
        <authorList>
            <person name="Herpin A."/>
            <person name="Takehana Y."/>
            <person name="Naruse K."/>
            <person name="Ansai S."/>
            <person name="Kawaguchi M."/>
        </authorList>
    </citation>
    <scope>NUCLEOTIDE SEQUENCE [LARGE SCALE GENOMIC DNA]</scope>
    <source>
        <strain evidence="1">RS831</strain>
        <tissue evidence="1">Whole body</tissue>
    </source>
</reference>
<accession>A0A3S2LYV4</accession>
<gene>
    <name evidence="1" type="ORF">OJAV_G00144810</name>
</gene>
<reference evidence="1 2" key="1">
    <citation type="submission" date="2018-11" db="EMBL/GenBank/DDBJ databases">
        <authorList>
            <person name="Lopez-Roques C."/>
            <person name="Donnadieu C."/>
            <person name="Bouchez O."/>
            <person name="Klopp C."/>
            <person name="Cabau C."/>
            <person name="Zahm M."/>
        </authorList>
    </citation>
    <scope>NUCLEOTIDE SEQUENCE [LARGE SCALE GENOMIC DNA]</scope>
    <source>
        <strain evidence="1">RS831</strain>
        <tissue evidence="1">Whole body</tissue>
    </source>
</reference>
<dbReference type="OrthoDB" id="9995178at2759"/>
<dbReference type="EMBL" id="CM012450">
    <property type="protein sequence ID" value="RVE64249.1"/>
    <property type="molecule type" value="Genomic_DNA"/>
</dbReference>
<evidence type="ECO:0000313" key="1">
    <source>
        <dbReference type="EMBL" id="RVE64249.1"/>
    </source>
</evidence>
<protein>
    <submittedName>
        <fullName evidence="1">Uncharacterized protein</fullName>
    </submittedName>
</protein>
<organism evidence="1 2">
    <name type="scientific">Oryzias javanicus</name>
    <name type="common">Javanese ricefish</name>
    <name type="synonym">Aplocheilus javanicus</name>
    <dbReference type="NCBI Taxonomy" id="123683"/>
    <lineage>
        <taxon>Eukaryota</taxon>
        <taxon>Metazoa</taxon>
        <taxon>Chordata</taxon>
        <taxon>Craniata</taxon>
        <taxon>Vertebrata</taxon>
        <taxon>Euteleostomi</taxon>
        <taxon>Actinopterygii</taxon>
        <taxon>Neopterygii</taxon>
        <taxon>Teleostei</taxon>
        <taxon>Neoteleostei</taxon>
        <taxon>Acanthomorphata</taxon>
        <taxon>Ovalentaria</taxon>
        <taxon>Atherinomorphae</taxon>
        <taxon>Beloniformes</taxon>
        <taxon>Adrianichthyidae</taxon>
        <taxon>Oryziinae</taxon>
        <taxon>Oryzias</taxon>
    </lineage>
</organism>
<name>A0A3S2LYV4_ORYJA</name>